<organism evidence="3 4">
    <name type="scientific">Porites lobata</name>
    <dbReference type="NCBI Taxonomy" id="104759"/>
    <lineage>
        <taxon>Eukaryota</taxon>
        <taxon>Metazoa</taxon>
        <taxon>Cnidaria</taxon>
        <taxon>Anthozoa</taxon>
        <taxon>Hexacorallia</taxon>
        <taxon>Scleractinia</taxon>
        <taxon>Fungiina</taxon>
        <taxon>Poritidae</taxon>
        <taxon>Porites</taxon>
    </lineage>
</organism>
<dbReference type="PROSITE" id="PS50105">
    <property type="entry name" value="SAM_DOMAIN"/>
    <property type="match status" value="1"/>
</dbReference>
<sequence>QNPSGILSKLPHGFERFNQNTRRNQGFFMISGKALPMMDRSCLKDIGITSIGKQLTILGHIKQLLGKGECQPKESRQPNVSMKGKITKKDKNAMTSEEKHLYHSKIQMIRKECEKRWPGNHKIYFRSNNSNSYPLRGYFAISQ</sequence>
<evidence type="ECO:0000259" key="2">
    <source>
        <dbReference type="PROSITE" id="PS50105"/>
    </source>
</evidence>
<dbReference type="InterPro" id="IPR013761">
    <property type="entry name" value="SAM/pointed_sf"/>
</dbReference>
<feature type="non-terminal residue" evidence="3">
    <location>
        <position position="1"/>
    </location>
</feature>
<proteinExistence type="predicted"/>
<dbReference type="SUPFAM" id="SSF47769">
    <property type="entry name" value="SAM/Pointed domain"/>
    <property type="match status" value="1"/>
</dbReference>
<evidence type="ECO:0000256" key="1">
    <source>
        <dbReference type="SAM" id="MobiDB-lite"/>
    </source>
</evidence>
<dbReference type="InterPro" id="IPR001660">
    <property type="entry name" value="SAM"/>
</dbReference>
<dbReference type="Proteomes" id="UP001159405">
    <property type="component" value="Unassembled WGS sequence"/>
</dbReference>
<feature type="domain" description="SAM" evidence="2">
    <location>
        <begin position="1"/>
        <end position="67"/>
    </location>
</feature>
<comment type="caution">
    <text evidence="3">The sequence shown here is derived from an EMBL/GenBank/DDBJ whole genome shotgun (WGS) entry which is preliminary data.</text>
</comment>
<evidence type="ECO:0000313" key="4">
    <source>
        <dbReference type="Proteomes" id="UP001159405"/>
    </source>
</evidence>
<protein>
    <recommendedName>
        <fullName evidence="2">SAM domain-containing protein</fullName>
    </recommendedName>
</protein>
<name>A0ABN8MZZ8_9CNID</name>
<dbReference type="EMBL" id="CALNXK010000007">
    <property type="protein sequence ID" value="CAH3039189.1"/>
    <property type="molecule type" value="Genomic_DNA"/>
</dbReference>
<reference evidence="3 4" key="1">
    <citation type="submission" date="2022-05" db="EMBL/GenBank/DDBJ databases">
        <authorList>
            <consortium name="Genoscope - CEA"/>
            <person name="William W."/>
        </authorList>
    </citation>
    <scope>NUCLEOTIDE SEQUENCE [LARGE SCALE GENOMIC DNA]</scope>
</reference>
<keyword evidence="4" id="KW-1185">Reference proteome</keyword>
<gene>
    <name evidence="3" type="ORF">PLOB_00043046</name>
</gene>
<evidence type="ECO:0000313" key="3">
    <source>
        <dbReference type="EMBL" id="CAH3039189.1"/>
    </source>
</evidence>
<dbReference type="Gene3D" id="1.10.150.50">
    <property type="entry name" value="Transcription Factor, Ets-1"/>
    <property type="match status" value="1"/>
</dbReference>
<accession>A0ABN8MZZ8</accession>
<feature type="region of interest" description="Disordered" evidence="1">
    <location>
        <begin position="70"/>
        <end position="95"/>
    </location>
</feature>